<comment type="similarity">
    <text evidence="2">Belongs to the type II topoisomerase GyrA/ParC subunit family.</text>
</comment>
<dbReference type="FunFam" id="1.10.268.10:FF:000001">
    <property type="entry name" value="DNA gyrase subunit A"/>
    <property type="match status" value="1"/>
</dbReference>
<dbReference type="GO" id="GO:0005737">
    <property type="term" value="C:cytoplasm"/>
    <property type="evidence" value="ECO:0007669"/>
    <property type="project" value="TreeGrafter"/>
</dbReference>
<evidence type="ECO:0000256" key="1">
    <source>
        <dbReference type="ARBA" id="ARBA00000185"/>
    </source>
</evidence>
<organism evidence="9 10">
    <name type="scientific">Karelsulcia muelleri (strain SMDSEM)</name>
    <name type="common">Sulcia muelleri</name>
    <dbReference type="NCBI Taxonomy" id="595499"/>
    <lineage>
        <taxon>Bacteria</taxon>
        <taxon>Pseudomonadati</taxon>
        <taxon>Bacteroidota</taxon>
        <taxon>Flavobacteriia</taxon>
        <taxon>Flavobacteriales</taxon>
        <taxon>Candidatus Karelsulcia</taxon>
    </lineage>
</organism>
<comment type="catalytic activity">
    <reaction evidence="1 7">
        <text>ATP-dependent breakage, passage and rejoining of double-stranded DNA.</text>
        <dbReference type="EC" id="5.6.2.2"/>
    </reaction>
</comment>
<dbReference type="GO" id="GO:0003918">
    <property type="term" value="F:DNA topoisomerase type II (double strand cut, ATP-hydrolyzing) activity"/>
    <property type="evidence" value="ECO:0007669"/>
    <property type="project" value="UniProtKB-EC"/>
</dbReference>
<dbReference type="Gene3D" id="3.30.1360.40">
    <property type="match status" value="1"/>
</dbReference>
<dbReference type="InterPro" id="IPR013758">
    <property type="entry name" value="Topo_IIA_A/C_ab"/>
</dbReference>
<evidence type="ECO:0000256" key="5">
    <source>
        <dbReference type="ARBA" id="ARBA00023125"/>
    </source>
</evidence>
<sequence>MEKIISINLEEEIKASYIDYSMSVIVSRALPDGKDGLKPVQRRVLYGMYEQGAFKNYRKSARIVGDVLGKYHPHGDSSVYEAIVRMAQSWSLRYPLIDGQGNFGSIDNDPPAAMRYTEIKLQKVSEEMLFDLKKDTVDIKLNFDSSCKEPIVLPTVIPNLLINGSSGIAVGIATNMPPHNIVESINAICSYIENTDISIEELMKDIIAPDFPTGGIIYGYEGVKKAFLTGRGKILLRSKVFFEKIGGCYCLIIKEIPYQIRKEDLIKKTLKLIKEEKLEGISKIRDESDRTGMRIVFYLKKNVNKHLLLKNIFKYTPLETTFSVNNIALVNGKPVQLNLKDIIKHFVNHRHEVLIRRSKFDLKNAKEKAHIIKGFYLVLDNIETVIELIKSSKEKNHAKKKLLIKFNLSEKQVKAILNLKLNSLTKLENEKIKKDYLKLKKDISYYTNIKTDIFFQKKIIKKELKQIKEKYGDLRRTQIDYLGIKSSLYDVMLFIKRFKVKKIKNIKDKNYNEEKICNY</sequence>
<dbReference type="SUPFAM" id="SSF56719">
    <property type="entry name" value="Type II DNA topoisomerase"/>
    <property type="match status" value="1"/>
</dbReference>
<dbReference type="GO" id="GO:0006265">
    <property type="term" value="P:DNA topological change"/>
    <property type="evidence" value="ECO:0007669"/>
    <property type="project" value="UniProtKB-UniRule"/>
</dbReference>
<dbReference type="InterPro" id="IPR013760">
    <property type="entry name" value="Topo_IIA-like_dom_sf"/>
</dbReference>
<reference evidence="9 10" key="1">
    <citation type="journal article" date="2009" name="Proc. Natl. Acad. Sci. U.S.A.">
        <title>Convergent evolution of metabolic roles in bacterial co-symbionts of insects.</title>
        <authorList>
            <person name="McCutcheon J.P."/>
            <person name="McDonald B.R."/>
            <person name="Moran N.A."/>
        </authorList>
    </citation>
    <scope>NUCLEOTIDE SEQUENCE [LARGE SCALE GENOMIC DNA]</scope>
    <source>
        <strain evidence="9 10">SMDSEM</strain>
    </source>
</reference>
<feature type="domain" description="Topo IIA-type catalytic" evidence="8">
    <location>
        <begin position="30"/>
        <end position="493"/>
    </location>
</feature>
<dbReference type="GO" id="GO:0009330">
    <property type="term" value="C:DNA topoisomerase type II (double strand cut, ATP-hydrolyzing) complex"/>
    <property type="evidence" value="ECO:0007669"/>
    <property type="project" value="TreeGrafter"/>
</dbReference>
<feature type="active site" description="O-(5'-phospho-DNA)-tyrosine intermediate" evidence="7">
    <location>
        <position position="116"/>
    </location>
</feature>
<dbReference type="InterPro" id="IPR013757">
    <property type="entry name" value="Topo_IIA_A_a_sf"/>
</dbReference>
<evidence type="ECO:0000313" key="9">
    <source>
        <dbReference type="EMBL" id="ACU52741.1"/>
    </source>
</evidence>
<dbReference type="GO" id="GO:0003677">
    <property type="term" value="F:DNA binding"/>
    <property type="evidence" value="ECO:0007669"/>
    <property type="project" value="UniProtKB-UniRule"/>
</dbReference>
<evidence type="ECO:0000256" key="2">
    <source>
        <dbReference type="ARBA" id="ARBA00008263"/>
    </source>
</evidence>
<dbReference type="GO" id="GO:0005524">
    <property type="term" value="F:ATP binding"/>
    <property type="evidence" value="ECO:0007669"/>
    <property type="project" value="InterPro"/>
</dbReference>
<dbReference type="EC" id="5.6.2.2" evidence="3"/>
<keyword evidence="5 7" id="KW-0238">DNA-binding</keyword>
<evidence type="ECO:0000256" key="6">
    <source>
        <dbReference type="ARBA" id="ARBA00023235"/>
    </source>
</evidence>
<dbReference type="PROSITE" id="PS52040">
    <property type="entry name" value="TOPO_IIA"/>
    <property type="match status" value="1"/>
</dbReference>
<dbReference type="Pfam" id="PF00521">
    <property type="entry name" value="DNA_topoisoIV"/>
    <property type="match status" value="1"/>
</dbReference>
<dbReference type="PANTHER" id="PTHR43493">
    <property type="entry name" value="DNA GYRASE/TOPOISOMERASE SUBUNIT A"/>
    <property type="match status" value="1"/>
</dbReference>
<dbReference type="AlphaFoldDB" id="C7LJX9"/>
<dbReference type="Proteomes" id="UP000008074">
    <property type="component" value="Chromosome"/>
</dbReference>
<dbReference type="KEGG" id="sms:SMDSEM_008"/>
<gene>
    <name evidence="9" type="primary">gyrA</name>
    <name evidence="9" type="ordered locus">SMDSEM_008</name>
</gene>
<evidence type="ECO:0000256" key="3">
    <source>
        <dbReference type="ARBA" id="ARBA00012895"/>
    </source>
</evidence>
<evidence type="ECO:0000259" key="8">
    <source>
        <dbReference type="PROSITE" id="PS52040"/>
    </source>
</evidence>
<evidence type="ECO:0000313" key="10">
    <source>
        <dbReference type="Proteomes" id="UP000008074"/>
    </source>
</evidence>
<dbReference type="FunFam" id="3.30.1360.40:FF:000002">
    <property type="entry name" value="DNA gyrase subunit A"/>
    <property type="match status" value="1"/>
</dbReference>
<dbReference type="Gene3D" id="3.90.199.10">
    <property type="entry name" value="Topoisomerase II, domain 5"/>
    <property type="match status" value="1"/>
</dbReference>
<dbReference type="InterPro" id="IPR050220">
    <property type="entry name" value="Type_II_DNA_Topoisomerases"/>
</dbReference>
<accession>C7LJX9</accession>
<dbReference type="Gene3D" id="1.10.268.10">
    <property type="entry name" value="Topoisomerase, domain 3"/>
    <property type="match status" value="1"/>
</dbReference>
<evidence type="ECO:0000256" key="7">
    <source>
        <dbReference type="PROSITE-ProRule" id="PRU01384"/>
    </source>
</evidence>
<keyword evidence="6 7" id="KW-0413">Isomerase</keyword>
<protein>
    <recommendedName>
        <fullName evidence="3">DNA topoisomerase (ATP-hydrolyzing)</fullName>
        <ecNumber evidence="3">5.6.2.2</ecNumber>
    </recommendedName>
</protein>
<name>C7LJX9_KARMS</name>
<dbReference type="HOGENOM" id="CLU_002977_11_0_10"/>
<keyword evidence="4 7" id="KW-0799">Topoisomerase</keyword>
<dbReference type="SMART" id="SM00434">
    <property type="entry name" value="TOP4c"/>
    <property type="match status" value="1"/>
</dbReference>
<dbReference type="EMBL" id="CP001605">
    <property type="protein sequence ID" value="ACU52741.1"/>
    <property type="molecule type" value="Genomic_DNA"/>
</dbReference>
<evidence type="ECO:0000256" key="4">
    <source>
        <dbReference type="ARBA" id="ARBA00023029"/>
    </source>
</evidence>
<dbReference type="CDD" id="cd00187">
    <property type="entry name" value="TOP4c"/>
    <property type="match status" value="1"/>
</dbReference>
<dbReference type="STRING" id="595499.SMDSEM_008"/>
<proteinExistence type="inferred from homology"/>
<dbReference type="InterPro" id="IPR002205">
    <property type="entry name" value="Topo_IIA_dom_A"/>
</dbReference>
<dbReference type="PANTHER" id="PTHR43493:SF5">
    <property type="entry name" value="DNA GYRASE SUBUNIT A, CHLOROPLASTIC_MITOCHONDRIAL"/>
    <property type="match status" value="1"/>
</dbReference>